<accession>A0A9N9WBJ6</accession>
<dbReference type="Proteomes" id="UP000775872">
    <property type="component" value="Unassembled WGS sequence"/>
</dbReference>
<comment type="caution">
    <text evidence="1">The sequence shown here is derived from an EMBL/GenBank/DDBJ whole genome shotgun (WGS) entry which is preliminary data.</text>
</comment>
<dbReference type="AlphaFoldDB" id="A0A9N9WBJ6"/>
<reference evidence="1 2" key="2">
    <citation type="submission" date="2021-10" db="EMBL/GenBank/DDBJ databases">
        <authorList>
            <person name="Piombo E."/>
        </authorList>
    </citation>
    <scope>NUCLEOTIDE SEQUENCE [LARGE SCALE GENOMIC DNA]</scope>
</reference>
<evidence type="ECO:0000313" key="1">
    <source>
        <dbReference type="EMBL" id="CAH0045661.1"/>
    </source>
</evidence>
<organism evidence="1 2">
    <name type="scientific">Clonostachys solani</name>
    <dbReference type="NCBI Taxonomy" id="160281"/>
    <lineage>
        <taxon>Eukaryota</taxon>
        <taxon>Fungi</taxon>
        <taxon>Dikarya</taxon>
        <taxon>Ascomycota</taxon>
        <taxon>Pezizomycotina</taxon>
        <taxon>Sordariomycetes</taxon>
        <taxon>Hypocreomycetidae</taxon>
        <taxon>Hypocreales</taxon>
        <taxon>Bionectriaceae</taxon>
        <taxon>Clonostachys</taxon>
    </lineage>
</organism>
<name>A0A9N9WBJ6_9HYPO</name>
<sequence length="126" mass="14115">MSLCTVHSNGFSSILALHQHGQMRGHGDSSPQHSREQLDSSLGLVMDRVIELCEMILQKSEPEFQSIPPFLLHSIYGAARVASSDPPERLKGCESIFRSSLQRLNMRWKVAGVYIESLETLDVLHL</sequence>
<gene>
    <name evidence="1" type="ORF">CSOL1703_00012289</name>
</gene>
<protein>
    <submittedName>
        <fullName evidence="1">Uncharacterized protein</fullName>
    </submittedName>
</protein>
<proteinExistence type="predicted"/>
<evidence type="ECO:0000313" key="2">
    <source>
        <dbReference type="Proteomes" id="UP000775872"/>
    </source>
</evidence>
<reference evidence="2" key="1">
    <citation type="submission" date="2019-06" db="EMBL/GenBank/DDBJ databases">
        <authorList>
            <person name="Broberg M."/>
        </authorList>
    </citation>
    <scope>NUCLEOTIDE SEQUENCE [LARGE SCALE GENOMIC DNA]</scope>
</reference>
<dbReference type="EMBL" id="CABFOC020000013">
    <property type="protein sequence ID" value="CAH0045661.1"/>
    <property type="molecule type" value="Genomic_DNA"/>
</dbReference>
<keyword evidence="2" id="KW-1185">Reference proteome</keyword>